<evidence type="ECO:0000256" key="5">
    <source>
        <dbReference type="ARBA" id="ARBA00022525"/>
    </source>
</evidence>
<evidence type="ECO:0000256" key="12">
    <source>
        <dbReference type="ARBA" id="ARBA00023288"/>
    </source>
</evidence>
<dbReference type="InterPro" id="IPR052337">
    <property type="entry name" value="SAT4-like"/>
</dbReference>
<evidence type="ECO:0000256" key="4">
    <source>
        <dbReference type="ARBA" id="ARBA00010031"/>
    </source>
</evidence>
<accession>A0A6S6WEJ2</accession>
<keyword evidence="12" id="KW-0449">Lipoprotein</keyword>
<dbReference type="PANTHER" id="PTHR33048">
    <property type="entry name" value="PTH11-LIKE INTEGRAL MEMBRANE PROTEIN (AFU_ORTHOLOGUE AFUA_5G11245)"/>
    <property type="match status" value="1"/>
</dbReference>
<evidence type="ECO:0000256" key="3">
    <source>
        <dbReference type="ARBA" id="ARBA00004613"/>
    </source>
</evidence>
<evidence type="ECO:0000256" key="14">
    <source>
        <dbReference type="PROSITE-ProRule" id="PRU01356"/>
    </source>
</evidence>
<dbReference type="GO" id="GO:0098552">
    <property type="term" value="C:side of membrane"/>
    <property type="evidence" value="ECO:0007669"/>
    <property type="project" value="UniProtKB-KW"/>
</dbReference>
<keyword evidence="9" id="KW-1133">Transmembrane helix</keyword>
<comment type="similarity">
    <text evidence="4">Belongs to the RBT5 family.</text>
</comment>
<protein>
    <submittedName>
        <fullName evidence="16">Integral membrane protein</fullName>
    </submittedName>
</protein>
<dbReference type="PROSITE" id="PS52012">
    <property type="entry name" value="CFEM"/>
    <property type="match status" value="1"/>
</dbReference>
<evidence type="ECO:0000256" key="2">
    <source>
        <dbReference type="ARBA" id="ARBA00004589"/>
    </source>
</evidence>
<feature type="domain" description="CFEM" evidence="15">
    <location>
        <begin position="10"/>
        <end position="126"/>
    </location>
</feature>
<keyword evidence="5" id="KW-0964">Secreted</keyword>
<sequence length="440" mass="49598">MRSQLIRLLLVSFFVAMTVAQLSPNTTASDLLTMMPDCTVPCTTKTLFKEGGCPETNAGEISKCACTNVSLQRRLSTCVQKNCRFDDQVKFSQSSNAICKAYPKASRVNELKVTAIVTITLSIPFLFLRLYSRWLNNRLVSADEAYTVIAAAFLIVLSVLTLRMSLMGFGLHYWNIPPEHGVALLKYWYVCQMMYIMVQIFSKVAILSLYSRLFGDQRNWFRWVVHGMIAFMFIHGLVFFLLVTFQCIPIEAIWNKLIHGKCLPLNYAIGFTGACMSIAEDVIILILPIPQLWRLQMCLKKKIGLVLLLSIGSFACLTSIIRLKFILEFSNSYDSTWDNVDVVKWSVIEALAACICGNLMALRPLVDRIMPTIRSVVSPYPWRLRQSCEKTPSGLESHGCSDNSDAFANSKVSTNSDCTELNEMTQSGSRDDDERRLVVL</sequence>
<dbReference type="EMBL" id="HG992982">
    <property type="protein sequence ID" value="CAE7188505.1"/>
    <property type="molecule type" value="Genomic_DNA"/>
</dbReference>
<dbReference type="InterPro" id="IPR049326">
    <property type="entry name" value="Rhodopsin_dom_fungi"/>
</dbReference>
<dbReference type="Pfam" id="PF20684">
    <property type="entry name" value="Fung_rhodopsin"/>
    <property type="match status" value="1"/>
</dbReference>
<keyword evidence="6" id="KW-0325">Glycoprotein</keyword>
<dbReference type="GO" id="GO:0005576">
    <property type="term" value="C:extracellular region"/>
    <property type="evidence" value="ECO:0007669"/>
    <property type="project" value="UniProtKB-SubCell"/>
</dbReference>
<comment type="similarity">
    <text evidence="13">Belongs to the SAT4 family.</text>
</comment>
<comment type="caution">
    <text evidence="14">Lacks conserved residue(s) required for the propagation of feature annotation.</text>
</comment>
<evidence type="ECO:0000256" key="1">
    <source>
        <dbReference type="ARBA" id="ARBA00004141"/>
    </source>
</evidence>
<keyword evidence="11 14" id="KW-1015">Disulfide bond</keyword>
<evidence type="ECO:0000256" key="6">
    <source>
        <dbReference type="ARBA" id="ARBA00022622"/>
    </source>
</evidence>
<comment type="subcellular location">
    <subcellularLocation>
        <location evidence="2">Membrane</location>
        <topology evidence="2">Lipid-anchor</topology>
        <topology evidence="2">GPI-anchor</topology>
    </subcellularLocation>
    <subcellularLocation>
        <location evidence="1">Membrane</location>
        <topology evidence="1">Multi-pass membrane protein</topology>
    </subcellularLocation>
    <subcellularLocation>
        <location evidence="3">Secreted</location>
    </subcellularLocation>
</comment>
<evidence type="ECO:0000256" key="7">
    <source>
        <dbReference type="ARBA" id="ARBA00022692"/>
    </source>
</evidence>
<evidence type="ECO:0000256" key="8">
    <source>
        <dbReference type="ARBA" id="ARBA00022729"/>
    </source>
</evidence>
<proteinExistence type="inferred from homology"/>
<keyword evidence="8" id="KW-0732">Signal</keyword>
<evidence type="ECO:0000256" key="10">
    <source>
        <dbReference type="ARBA" id="ARBA00023136"/>
    </source>
</evidence>
<dbReference type="AlphaFoldDB" id="A0A6S6WEJ2"/>
<dbReference type="InterPro" id="IPR008427">
    <property type="entry name" value="Extracellular_membr_CFEM_dom"/>
</dbReference>
<organism evidence="16 17">
    <name type="scientific">Pyrenophora teres f. teres</name>
    <dbReference type="NCBI Taxonomy" id="97479"/>
    <lineage>
        <taxon>Eukaryota</taxon>
        <taxon>Fungi</taxon>
        <taxon>Dikarya</taxon>
        <taxon>Ascomycota</taxon>
        <taxon>Pezizomycotina</taxon>
        <taxon>Dothideomycetes</taxon>
        <taxon>Pleosporomycetidae</taxon>
        <taxon>Pleosporales</taxon>
        <taxon>Pleosporineae</taxon>
        <taxon>Pleosporaceae</taxon>
        <taxon>Pyrenophora</taxon>
    </lineage>
</organism>
<keyword evidence="10" id="KW-0472">Membrane</keyword>
<evidence type="ECO:0000256" key="11">
    <source>
        <dbReference type="ARBA" id="ARBA00023157"/>
    </source>
</evidence>
<dbReference type="Proteomes" id="UP000472372">
    <property type="component" value="Chromosome 6"/>
</dbReference>
<evidence type="ECO:0000313" key="17">
    <source>
        <dbReference type="Proteomes" id="UP000472372"/>
    </source>
</evidence>
<keyword evidence="7" id="KW-0812">Transmembrane</keyword>
<evidence type="ECO:0000256" key="13">
    <source>
        <dbReference type="ARBA" id="ARBA00038359"/>
    </source>
</evidence>
<dbReference type="SMART" id="SM00747">
    <property type="entry name" value="CFEM"/>
    <property type="match status" value="1"/>
</dbReference>
<gene>
    <name evidence="16" type="ORF">PTTW11_07335</name>
</gene>
<reference evidence="16" key="1">
    <citation type="submission" date="2021-02" db="EMBL/GenBank/DDBJ databases">
        <authorList>
            <person name="Syme A R."/>
            <person name="Syme A R."/>
            <person name="Moolhuijzen P."/>
        </authorList>
    </citation>
    <scope>NUCLEOTIDE SEQUENCE</scope>
    <source>
        <strain evidence="16">W1-1</strain>
    </source>
</reference>
<evidence type="ECO:0000256" key="9">
    <source>
        <dbReference type="ARBA" id="ARBA00022989"/>
    </source>
</evidence>
<evidence type="ECO:0000313" key="16">
    <source>
        <dbReference type="EMBL" id="CAE7188505.1"/>
    </source>
</evidence>
<feature type="disulfide bond" evidence="14">
    <location>
        <begin position="66"/>
        <end position="99"/>
    </location>
</feature>
<keyword evidence="6" id="KW-0336">GPI-anchor</keyword>
<dbReference type="PANTHER" id="PTHR33048:SF160">
    <property type="entry name" value="SAT4 FAMILY MEMBRANE PROTEIN"/>
    <property type="match status" value="1"/>
</dbReference>
<name>A0A6S6WEJ2_9PLEO</name>
<dbReference type="Pfam" id="PF05730">
    <property type="entry name" value="CFEM"/>
    <property type="match status" value="1"/>
</dbReference>
<evidence type="ECO:0000259" key="15">
    <source>
        <dbReference type="PROSITE" id="PS52012"/>
    </source>
</evidence>